<dbReference type="SUPFAM" id="SSF53448">
    <property type="entry name" value="Nucleotide-diphospho-sugar transferases"/>
    <property type="match status" value="1"/>
</dbReference>
<keyword evidence="1" id="KW-1133">Transmembrane helix</keyword>
<feature type="transmembrane region" description="Helical" evidence="1">
    <location>
        <begin position="12"/>
        <end position="30"/>
    </location>
</feature>
<comment type="caution">
    <text evidence="2">The sequence shown here is derived from an EMBL/GenBank/DDBJ whole genome shotgun (WGS) entry which is preliminary data.</text>
</comment>
<keyword evidence="3" id="KW-1185">Reference proteome</keyword>
<dbReference type="EMBL" id="JAPFFF010000003">
    <property type="protein sequence ID" value="KAK8895620.1"/>
    <property type="molecule type" value="Genomic_DNA"/>
</dbReference>
<keyword evidence="1" id="KW-0472">Membrane</keyword>
<dbReference type="InterPro" id="IPR029044">
    <property type="entry name" value="Nucleotide-diphossugar_trans"/>
</dbReference>
<protein>
    <submittedName>
        <fullName evidence="2">Uncharacterized protein</fullName>
    </submittedName>
</protein>
<keyword evidence="1" id="KW-0812">Transmembrane</keyword>
<evidence type="ECO:0000313" key="2">
    <source>
        <dbReference type="EMBL" id="KAK8895620.1"/>
    </source>
</evidence>
<evidence type="ECO:0000256" key="1">
    <source>
        <dbReference type="SAM" id="Phobius"/>
    </source>
</evidence>
<accession>A0ABR2KX12</accession>
<name>A0ABR2KX12_9EUKA</name>
<proteinExistence type="predicted"/>
<organism evidence="2 3">
    <name type="scientific">Tritrichomonas musculus</name>
    <dbReference type="NCBI Taxonomy" id="1915356"/>
    <lineage>
        <taxon>Eukaryota</taxon>
        <taxon>Metamonada</taxon>
        <taxon>Parabasalia</taxon>
        <taxon>Tritrichomonadida</taxon>
        <taxon>Tritrichomonadidae</taxon>
        <taxon>Tritrichomonas</taxon>
    </lineage>
</organism>
<sequence length="349" mass="40292">MRIAPVNYNNSIVQYILYLFISALTIFLVSRRSIKSSISSVDASYLCDINSSTRVSSTRRDVVLLFATNFAPGLELCIKSLRSTGSECRIVLFCAPGFVFSRYLQRLLQAMRVEVVPDCVETKNRPYVPHMLRFEYELDWLKKHRYGYKGNTTKSFNSFLNSNDNDDDDTLDRIFHTDSFDVFFQGDPFEYIPHDSLTFVVEPHQFRSCGWNLGWLTECYDGGVVSRMTHNFIICSGSIAGSIDHYIKLLELMIQQSAWSRCYKPSMDQPILNYLVWNGDVAKEGINYHLTGCDDGFLTVQWCVLENKPLYNDHGQIISTMKSVPSYIHQYNRLAPMMNRLYKQCHIPI</sequence>
<evidence type="ECO:0000313" key="3">
    <source>
        <dbReference type="Proteomes" id="UP001470230"/>
    </source>
</evidence>
<reference evidence="2 3" key="1">
    <citation type="submission" date="2024-04" db="EMBL/GenBank/DDBJ databases">
        <title>Tritrichomonas musculus Genome.</title>
        <authorList>
            <person name="Alves-Ferreira E."/>
            <person name="Grigg M."/>
            <person name="Lorenzi H."/>
            <person name="Galac M."/>
        </authorList>
    </citation>
    <scope>NUCLEOTIDE SEQUENCE [LARGE SCALE GENOMIC DNA]</scope>
    <source>
        <strain evidence="2 3">EAF2021</strain>
    </source>
</reference>
<gene>
    <name evidence="2" type="ORF">M9Y10_024090</name>
</gene>
<dbReference type="Proteomes" id="UP001470230">
    <property type="component" value="Unassembled WGS sequence"/>
</dbReference>